<sequence>MLVDSCINRLFTWHYLSVSMFYRARRIRNVVAVCLALWMPCPATLAGQCLCSGCRDTSSCRISTTATGASLCCTACASKCCGNECKSEPNDKQPCSCQCHQTPFTALARSGQASSSLSDFAAFGCFWQLKMTIEPMRAASVLSSFVISHSRVDACILLCRLLI</sequence>
<dbReference type="AlphaFoldDB" id="A0A5B9QDJ2"/>
<dbReference type="Proteomes" id="UP000323917">
    <property type="component" value="Chromosome"/>
</dbReference>
<keyword evidence="2" id="KW-1185">Reference proteome</keyword>
<protein>
    <submittedName>
        <fullName evidence="1">Uncharacterized protein</fullName>
    </submittedName>
</protein>
<name>A0A5B9QDJ2_9BACT</name>
<organism evidence="1 2">
    <name type="scientific">Bythopirellula goksoeyrii</name>
    <dbReference type="NCBI Taxonomy" id="1400387"/>
    <lineage>
        <taxon>Bacteria</taxon>
        <taxon>Pseudomonadati</taxon>
        <taxon>Planctomycetota</taxon>
        <taxon>Planctomycetia</taxon>
        <taxon>Pirellulales</taxon>
        <taxon>Lacipirellulaceae</taxon>
        <taxon>Bythopirellula</taxon>
    </lineage>
</organism>
<accession>A0A5B9QDJ2</accession>
<reference evidence="1 2" key="1">
    <citation type="submission" date="2019-08" db="EMBL/GenBank/DDBJ databases">
        <title>Deep-cultivation of Planctomycetes and their phenomic and genomic characterization uncovers novel biology.</title>
        <authorList>
            <person name="Wiegand S."/>
            <person name="Jogler M."/>
            <person name="Boedeker C."/>
            <person name="Pinto D."/>
            <person name="Vollmers J."/>
            <person name="Rivas-Marin E."/>
            <person name="Kohn T."/>
            <person name="Peeters S.H."/>
            <person name="Heuer A."/>
            <person name="Rast P."/>
            <person name="Oberbeckmann S."/>
            <person name="Bunk B."/>
            <person name="Jeske O."/>
            <person name="Meyerdierks A."/>
            <person name="Storesund J.E."/>
            <person name="Kallscheuer N."/>
            <person name="Luecker S."/>
            <person name="Lage O.M."/>
            <person name="Pohl T."/>
            <person name="Merkel B.J."/>
            <person name="Hornburger P."/>
            <person name="Mueller R.-W."/>
            <person name="Bruemmer F."/>
            <person name="Labrenz M."/>
            <person name="Spormann A.M."/>
            <person name="Op den Camp H."/>
            <person name="Overmann J."/>
            <person name="Amann R."/>
            <person name="Jetten M.S.M."/>
            <person name="Mascher T."/>
            <person name="Medema M.H."/>
            <person name="Devos D.P."/>
            <person name="Kaster A.-K."/>
            <person name="Ovreas L."/>
            <person name="Rohde M."/>
            <person name="Galperin M.Y."/>
            <person name="Jogler C."/>
        </authorList>
    </citation>
    <scope>NUCLEOTIDE SEQUENCE [LARGE SCALE GENOMIC DNA]</scope>
    <source>
        <strain evidence="1 2">Pr1d</strain>
    </source>
</reference>
<evidence type="ECO:0000313" key="1">
    <source>
        <dbReference type="EMBL" id="QEG35869.1"/>
    </source>
</evidence>
<gene>
    <name evidence="1" type="ORF">Pr1d_31750</name>
</gene>
<dbReference type="KEGG" id="bgok:Pr1d_31750"/>
<evidence type="ECO:0000313" key="2">
    <source>
        <dbReference type="Proteomes" id="UP000323917"/>
    </source>
</evidence>
<proteinExistence type="predicted"/>
<dbReference type="EMBL" id="CP042913">
    <property type="protein sequence ID" value="QEG35869.1"/>
    <property type="molecule type" value="Genomic_DNA"/>
</dbReference>